<dbReference type="SMART" id="SM00922">
    <property type="entry name" value="MR_MLE"/>
    <property type="match status" value="1"/>
</dbReference>
<dbReference type="GO" id="GO:0003824">
    <property type="term" value="F:catalytic activity"/>
    <property type="evidence" value="ECO:0007669"/>
    <property type="project" value="UniProtKB-ARBA"/>
</dbReference>
<comment type="caution">
    <text evidence="3">The sequence shown here is derived from an EMBL/GenBank/DDBJ whole genome shotgun (WGS) entry which is preliminary data.</text>
</comment>
<dbReference type="PANTHER" id="PTHR48073">
    <property type="entry name" value="O-SUCCINYLBENZOATE SYNTHASE-RELATED"/>
    <property type="match status" value="1"/>
</dbReference>
<dbReference type="SFLD" id="SFLDG00180">
    <property type="entry name" value="muconate_cycloisomerase"/>
    <property type="match status" value="1"/>
</dbReference>
<evidence type="ECO:0000313" key="3">
    <source>
        <dbReference type="EMBL" id="RDW14069.1"/>
    </source>
</evidence>
<dbReference type="InterPro" id="IPR036849">
    <property type="entry name" value="Enolase-like_C_sf"/>
</dbReference>
<dbReference type="SUPFAM" id="SSF51604">
    <property type="entry name" value="Enolase C-terminal domain-like"/>
    <property type="match status" value="1"/>
</dbReference>
<dbReference type="PANTHER" id="PTHR48073:SF2">
    <property type="entry name" value="O-SUCCINYLBENZOATE SYNTHASE"/>
    <property type="match status" value="1"/>
</dbReference>
<dbReference type="Gene3D" id="3.30.390.10">
    <property type="entry name" value="Enolase-like, N-terminal domain"/>
    <property type="match status" value="1"/>
</dbReference>
<name>A0A3D8PFR8_9RHOB</name>
<dbReference type="Proteomes" id="UP000256679">
    <property type="component" value="Unassembled WGS sequence"/>
</dbReference>
<feature type="domain" description="Mandelate racemase/muconate lactonizing enzyme C-terminal" evidence="2">
    <location>
        <begin position="139"/>
        <end position="235"/>
    </location>
</feature>
<accession>A0A3D8PFR8</accession>
<dbReference type="EMBL" id="QFCQ01000015">
    <property type="protein sequence ID" value="RDW14069.1"/>
    <property type="molecule type" value="Genomic_DNA"/>
</dbReference>
<gene>
    <name evidence="3" type="ORF">DIE28_04820</name>
</gene>
<dbReference type="SFLD" id="SFLDS00001">
    <property type="entry name" value="Enolase"/>
    <property type="match status" value="1"/>
</dbReference>
<protein>
    <recommendedName>
        <fullName evidence="2">Mandelate racemase/muconate lactonizing enzyme C-terminal domain-containing protein</fullName>
    </recommendedName>
</protein>
<reference evidence="3 4" key="1">
    <citation type="submission" date="2018-05" db="EMBL/GenBank/DDBJ databases">
        <title>Whole genome sequencing of Paracoccus thiocyanatus SST.</title>
        <authorList>
            <person name="Ghosh W."/>
            <person name="Rameez M.J."/>
            <person name="Roy C."/>
        </authorList>
    </citation>
    <scope>NUCLEOTIDE SEQUENCE [LARGE SCALE GENOMIC DNA]</scope>
    <source>
        <strain evidence="3 4">SST</strain>
    </source>
</reference>
<evidence type="ECO:0000259" key="2">
    <source>
        <dbReference type="SMART" id="SM00922"/>
    </source>
</evidence>
<dbReference type="Pfam" id="PF13378">
    <property type="entry name" value="MR_MLE_C"/>
    <property type="match status" value="1"/>
</dbReference>
<sequence length="365" mass="39819">MLSGGAPVSRLKKAVLRRLDLPLVRPYRLSYRTFERFEPFLLELEDEEGNSGFADGHVSPGSSSETREGAWGFLDRHLRAAGGREPAEALEQVLSEFEQSKVAATTLATALEHLGRQPLLDVPDAVTLPLLAPINQTDLDQIPAEVEDWLAQGFRTFKVKVGKDVAADLARVAAIQAAVAGRATLRLDANRAFDRDQGLRFAASVDPAGIELFEQPCAAEDWEANAAVAAASTVPLMLDEPICTLADIARAGSIPGVGFCKLKLKRFGGLQRLRDGLEAVRRHGMEPVLGDGLGSEIHNWMEACVARGIIDNAGEFNGFLKPRDRLFAEPMEFRDGAVHLPAGFSPRLDPAQVERLTAERRDYVY</sequence>
<keyword evidence="1" id="KW-0479">Metal-binding</keyword>
<dbReference type="AlphaFoldDB" id="A0A3D8PFR8"/>
<dbReference type="InterPro" id="IPR029017">
    <property type="entry name" value="Enolase-like_N"/>
</dbReference>
<dbReference type="GO" id="GO:0046872">
    <property type="term" value="F:metal ion binding"/>
    <property type="evidence" value="ECO:0007669"/>
    <property type="project" value="UniProtKB-KW"/>
</dbReference>
<dbReference type="SUPFAM" id="SSF54826">
    <property type="entry name" value="Enolase N-terminal domain-like"/>
    <property type="match status" value="1"/>
</dbReference>
<evidence type="ECO:0000313" key="4">
    <source>
        <dbReference type="Proteomes" id="UP000256679"/>
    </source>
</evidence>
<dbReference type="Gene3D" id="3.20.20.120">
    <property type="entry name" value="Enolase-like C-terminal domain"/>
    <property type="match status" value="1"/>
</dbReference>
<dbReference type="InterPro" id="IPR013342">
    <property type="entry name" value="Mandelate_racemase_C"/>
</dbReference>
<keyword evidence="4" id="KW-1185">Reference proteome</keyword>
<dbReference type="InterPro" id="IPR029065">
    <property type="entry name" value="Enolase_C-like"/>
</dbReference>
<proteinExistence type="predicted"/>
<evidence type="ECO:0000256" key="1">
    <source>
        <dbReference type="ARBA" id="ARBA00022723"/>
    </source>
</evidence>
<organism evidence="3 4">
    <name type="scientific">Paracoccus thiocyanatus</name>
    <dbReference type="NCBI Taxonomy" id="34006"/>
    <lineage>
        <taxon>Bacteria</taxon>
        <taxon>Pseudomonadati</taxon>
        <taxon>Pseudomonadota</taxon>
        <taxon>Alphaproteobacteria</taxon>
        <taxon>Rhodobacterales</taxon>
        <taxon>Paracoccaceae</taxon>
        <taxon>Paracoccus</taxon>
    </lineage>
</organism>